<comment type="caution">
    <text evidence="1">The sequence shown here is derived from an EMBL/GenBank/DDBJ whole genome shotgun (WGS) entry which is preliminary data.</text>
</comment>
<dbReference type="EMBL" id="JAGFNK010000208">
    <property type="protein sequence ID" value="KAI9458537.1"/>
    <property type="molecule type" value="Genomic_DNA"/>
</dbReference>
<name>A0ACC0U3I3_9AGAM</name>
<reference evidence="1" key="1">
    <citation type="submission" date="2021-03" db="EMBL/GenBank/DDBJ databases">
        <title>Evolutionary priming and transition to the ectomycorrhizal habit in an iconic lineage of mushroom-forming fungi: is preadaptation a requirement?</title>
        <authorList>
            <consortium name="DOE Joint Genome Institute"/>
            <person name="Looney B.P."/>
            <person name="Miyauchi S."/>
            <person name="Morin E."/>
            <person name="Drula E."/>
            <person name="Courty P.E."/>
            <person name="Chicoki N."/>
            <person name="Fauchery L."/>
            <person name="Kohler A."/>
            <person name="Kuo A."/>
            <person name="LaButti K."/>
            <person name="Pangilinan J."/>
            <person name="Lipzen A."/>
            <person name="Riley R."/>
            <person name="Andreopoulos W."/>
            <person name="He G."/>
            <person name="Johnson J."/>
            <person name="Barry K.W."/>
            <person name="Grigoriev I.V."/>
            <person name="Nagy L."/>
            <person name="Hibbett D."/>
            <person name="Henrissat B."/>
            <person name="Matheny P.B."/>
            <person name="Labbe J."/>
            <person name="Martin A.F."/>
        </authorList>
    </citation>
    <scope>NUCLEOTIDE SEQUENCE</scope>
    <source>
        <strain evidence="1">BPL698</strain>
    </source>
</reference>
<dbReference type="Proteomes" id="UP001207468">
    <property type="component" value="Unassembled WGS sequence"/>
</dbReference>
<organism evidence="1 2">
    <name type="scientific">Russula earlei</name>
    <dbReference type="NCBI Taxonomy" id="71964"/>
    <lineage>
        <taxon>Eukaryota</taxon>
        <taxon>Fungi</taxon>
        <taxon>Dikarya</taxon>
        <taxon>Basidiomycota</taxon>
        <taxon>Agaricomycotina</taxon>
        <taxon>Agaricomycetes</taxon>
        <taxon>Russulales</taxon>
        <taxon>Russulaceae</taxon>
        <taxon>Russula</taxon>
    </lineage>
</organism>
<proteinExistence type="predicted"/>
<gene>
    <name evidence="1" type="ORF">F5148DRAFT_1287362</name>
</gene>
<evidence type="ECO:0000313" key="1">
    <source>
        <dbReference type="EMBL" id="KAI9458537.1"/>
    </source>
</evidence>
<sequence>MPPFEAIFQSAYPDEFTDAMADVTASILREQLAPILKTLQEHAKLLDMHAALLNHSNAMNRYNVGKLDDIRDFQSNINYKLQFFIEPEKRWHPNYRNPPVPIPPPSTENVPPNAESSLLGHAAGGPERPSTPATEPVASRPSSPRQHLGDAFGVVPRPSHSLQRERPWNEPPDPMWNTMKAIDPETSIAAPAPPPPYERVPDYEEQNPPAVACPVPLVRAPSAPEEGEEELAAALLSLRAAGKRRSSVDDEVDADGPLPSGSSSDTKTGDDGDLGSSLQVSEKARGKKRMRDDDHASDEEGPSGDPSEERGGAGGGRKRQKMDTRINTDRLVLDENVTMIARLGLVEQPPLRQRAWGAQKLKSMQRMFRGCGCRDSH</sequence>
<keyword evidence="2" id="KW-1185">Reference proteome</keyword>
<protein>
    <submittedName>
        <fullName evidence="1">Uncharacterized protein</fullName>
    </submittedName>
</protein>
<accession>A0ACC0U3I3</accession>
<evidence type="ECO:0000313" key="2">
    <source>
        <dbReference type="Proteomes" id="UP001207468"/>
    </source>
</evidence>